<gene>
    <name evidence="3" type="ORF">CN689_03625</name>
    <name evidence="2" type="ORF">DTO10_18255</name>
</gene>
<proteinExistence type="predicted"/>
<dbReference type="RefSeq" id="WP_082527656.1">
    <property type="nucleotide sequence ID" value="NZ_CP030926.1"/>
</dbReference>
<accession>A0AAX0S6T4</accession>
<keyword evidence="1" id="KW-1133">Transmembrane helix</keyword>
<dbReference type="GeneID" id="97413324"/>
<feature type="transmembrane region" description="Helical" evidence="1">
    <location>
        <begin position="121"/>
        <end position="144"/>
    </location>
</feature>
<dbReference type="EMBL" id="NUEQ01000007">
    <property type="protein sequence ID" value="PEJ36946.1"/>
    <property type="molecule type" value="Genomic_DNA"/>
</dbReference>
<dbReference type="EMBL" id="CP030926">
    <property type="protein sequence ID" value="AXN40112.1"/>
    <property type="molecule type" value="Genomic_DNA"/>
</dbReference>
<keyword evidence="5" id="KW-1185">Reference proteome</keyword>
<protein>
    <submittedName>
        <fullName evidence="2">DUF3267 domain-containing protein</fullName>
    </submittedName>
</protein>
<dbReference type="KEGG" id="pbut:DTO10_18255"/>
<dbReference type="Proteomes" id="UP000260457">
    <property type="component" value="Chromosome"/>
</dbReference>
<dbReference type="Pfam" id="PF11667">
    <property type="entry name" value="DUF3267"/>
    <property type="match status" value="1"/>
</dbReference>
<organism evidence="3 4">
    <name type="scientific">Peribacillus butanolivorans</name>
    <dbReference type="NCBI Taxonomy" id="421767"/>
    <lineage>
        <taxon>Bacteria</taxon>
        <taxon>Bacillati</taxon>
        <taxon>Bacillota</taxon>
        <taxon>Bacilli</taxon>
        <taxon>Bacillales</taxon>
        <taxon>Bacillaceae</taxon>
        <taxon>Peribacillus</taxon>
    </lineage>
</organism>
<dbReference type="AlphaFoldDB" id="A0AAX0S6T4"/>
<keyword evidence="1" id="KW-0812">Transmembrane</keyword>
<feature type="transmembrane region" description="Helical" evidence="1">
    <location>
        <begin position="150"/>
        <end position="169"/>
    </location>
</feature>
<feature type="transmembrane region" description="Helical" evidence="1">
    <location>
        <begin position="33"/>
        <end position="55"/>
    </location>
</feature>
<reference evidence="2 5" key="2">
    <citation type="submission" date="2018-07" db="EMBL/GenBank/DDBJ databases">
        <title>The molecular basis for the intramolecular migration of carboxyl group in the catabolism of para-hydroxybenzoate via gentisate.</title>
        <authorList>
            <person name="Zhao H."/>
            <person name="Xu Y."/>
            <person name="Lin S."/>
            <person name="Spain J.C."/>
            <person name="Zhou N.-Y."/>
        </authorList>
    </citation>
    <scope>NUCLEOTIDE SEQUENCE [LARGE SCALE GENOMIC DNA]</scope>
    <source>
        <strain evidence="2 5">PHB-7a</strain>
    </source>
</reference>
<dbReference type="InterPro" id="IPR021683">
    <property type="entry name" value="DUF3267"/>
</dbReference>
<evidence type="ECO:0000256" key="1">
    <source>
        <dbReference type="SAM" id="Phobius"/>
    </source>
</evidence>
<evidence type="ECO:0000313" key="2">
    <source>
        <dbReference type="EMBL" id="AXN40112.1"/>
    </source>
</evidence>
<evidence type="ECO:0000313" key="5">
    <source>
        <dbReference type="Proteomes" id="UP000260457"/>
    </source>
</evidence>
<sequence>MYVSKFNGLWRADFKMNSWKTIDVTKQYGSCRLIIFSVFTILMSFVMIYTLLSVFSTHVVLYDDQTMVFFSLLLLLYPVHKLLHYLPLRLLCKKVKTSWSLKWRLVLTCKINVHYPIRKHLYLLTLVLPFLIMSVILIGCALSYPHYIHYFTILFSLHTGLCVSDFIYIKNLVGSPGHSFIEEHGEGYDILIQK</sequence>
<name>A0AAX0S6T4_9BACI</name>
<evidence type="ECO:0000313" key="3">
    <source>
        <dbReference type="EMBL" id="PEJ36946.1"/>
    </source>
</evidence>
<keyword evidence="1" id="KW-0472">Membrane</keyword>
<evidence type="ECO:0000313" key="4">
    <source>
        <dbReference type="Proteomes" id="UP000220106"/>
    </source>
</evidence>
<feature type="transmembrane region" description="Helical" evidence="1">
    <location>
        <begin position="67"/>
        <end position="86"/>
    </location>
</feature>
<dbReference type="Proteomes" id="UP000220106">
    <property type="component" value="Unassembled WGS sequence"/>
</dbReference>
<reference evidence="3 4" key="1">
    <citation type="submission" date="2017-09" db="EMBL/GenBank/DDBJ databases">
        <title>Large-scale bioinformatics analysis of Bacillus genomes uncovers conserved roles of natural products in bacterial physiology.</title>
        <authorList>
            <consortium name="Agbiome Team Llc"/>
            <person name="Bleich R.M."/>
            <person name="Kirk G.J."/>
            <person name="Santa Maria K.C."/>
            <person name="Allen S.E."/>
            <person name="Farag S."/>
            <person name="Shank E.A."/>
            <person name="Bowers A."/>
        </authorList>
    </citation>
    <scope>NUCLEOTIDE SEQUENCE [LARGE SCALE GENOMIC DNA]</scope>
    <source>
        <strain evidence="3 4">AFS003229</strain>
    </source>
</reference>